<organism evidence="6 7">
    <name type="scientific">Plectosphaerella cucumerina</name>
    <dbReference type="NCBI Taxonomy" id="40658"/>
    <lineage>
        <taxon>Eukaryota</taxon>
        <taxon>Fungi</taxon>
        <taxon>Dikarya</taxon>
        <taxon>Ascomycota</taxon>
        <taxon>Pezizomycotina</taxon>
        <taxon>Sordariomycetes</taxon>
        <taxon>Hypocreomycetidae</taxon>
        <taxon>Glomerellales</taxon>
        <taxon>Plectosphaerellaceae</taxon>
        <taxon>Plectosphaerella</taxon>
    </lineage>
</organism>
<feature type="chain" id="PRO_5035452291" description="Dirigent protein" evidence="5">
    <location>
        <begin position="22"/>
        <end position="195"/>
    </location>
</feature>
<gene>
    <name evidence="6" type="ORF">B0T11DRAFT_331642</name>
</gene>
<evidence type="ECO:0000256" key="3">
    <source>
        <dbReference type="ARBA" id="ARBA00023026"/>
    </source>
</evidence>
<keyword evidence="4" id="KW-1015">Disulfide bond</keyword>
<feature type="signal peptide" evidence="5">
    <location>
        <begin position="1"/>
        <end position="21"/>
    </location>
</feature>
<evidence type="ECO:0000256" key="2">
    <source>
        <dbReference type="ARBA" id="ARBA00022729"/>
    </source>
</evidence>
<comment type="caution">
    <text evidence="6">The sequence shown here is derived from an EMBL/GenBank/DDBJ whole genome shotgun (WGS) entry which is preliminary data.</text>
</comment>
<reference evidence="6" key="1">
    <citation type="journal article" date="2021" name="Nat. Commun.">
        <title>Genetic determinants of endophytism in the Arabidopsis root mycobiome.</title>
        <authorList>
            <person name="Mesny F."/>
            <person name="Miyauchi S."/>
            <person name="Thiergart T."/>
            <person name="Pickel B."/>
            <person name="Atanasova L."/>
            <person name="Karlsson M."/>
            <person name="Huettel B."/>
            <person name="Barry K.W."/>
            <person name="Haridas S."/>
            <person name="Chen C."/>
            <person name="Bauer D."/>
            <person name="Andreopoulos W."/>
            <person name="Pangilinan J."/>
            <person name="LaButti K."/>
            <person name="Riley R."/>
            <person name="Lipzen A."/>
            <person name="Clum A."/>
            <person name="Drula E."/>
            <person name="Henrissat B."/>
            <person name="Kohler A."/>
            <person name="Grigoriev I.V."/>
            <person name="Martin F.M."/>
            <person name="Hacquard S."/>
        </authorList>
    </citation>
    <scope>NUCLEOTIDE SEQUENCE</scope>
    <source>
        <strain evidence="6">MPI-CAGE-AT-0016</strain>
    </source>
</reference>
<dbReference type="InterPro" id="IPR001144">
    <property type="entry name" value="Enterotoxin_A"/>
</dbReference>
<dbReference type="EMBL" id="JAGPXD010000005">
    <property type="protein sequence ID" value="KAH7353723.1"/>
    <property type="molecule type" value="Genomic_DNA"/>
</dbReference>
<evidence type="ECO:0000256" key="4">
    <source>
        <dbReference type="ARBA" id="ARBA00023157"/>
    </source>
</evidence>
<dbReference type="SUPFAM" id="SSF56399">
    <property type="entry name" value="ADP-ribosylation"/>
    <property type="match status" value="1"/>
</dbReference>
<evidence type="ECO:0000313" key="6">
    <source>
        <dbReference type="EMBL" id="KAH7353723.1"/>
    </source>
</evidence>
<dbReference type="Gene3D" id="3.90.210.10">
    <property type="entry name" value="Heat-Labile Enterotoxin, subunit A"/>
    <property type="match status" value="1"/>
</dbReference>
<keyword evidence="7" id="KW-1185">Reference proteome</keyword>
<dbReference type="AlphaFoldDB" id="A0A8K0X1L5"/>
<dbReference type="Pfam" id="PF01375">
    <property type="entry name" value="Enterotoxin_a"/>
    <property type="match status" value="1"/>
</dbReference>
<evidence type="ECO:0000256" key="5">
    <source>
        <dbReference type="SAM" id="SignalP"/>
    </source>
</evidence>
<keyword evidence="2 5" id="KW-0732">Signal</keyword>
<dbReference type="GO" id="GO:0090729">
    <property type="term" value="F:toxin activity"/>
    <property type="evidence" value="ECO:0007669"/>
    <property type="project" value="UniProtKB-KW"/>
</dbReference>
<accession>A0A8K0X1L5</accession>
<sequence length="195" mass="21356">MAKYANLIVFYLLTLSSFCFGQFKVYRADTRTPEQIKKAGSFLPRGQSRALTVAPNISMFAHALGASNGQSTDADGYVSTTVDEKTAKTFLGNFFQGTGHVYEIAATPNFIQVAGSLRLLYGIRQIDKRPEPSLPTATLLSLPITSFLEGRRAVDLDAAVASVMGWLGRADDRDWLLLFDNIDLDHDQGGLEAQM</sequence>
<keyword evidence="1" id="KW-0800">Toxin</keyword>
<proteinExistence type="predicted"/>
<protein>
    <recommendedName>
        <fullName evidence="8">Dirigent protein</fullName>
    </recommendedName>
</protein>
<evidence type="ECO:0000313" key="7">
    <source>
        <dbReference type="Proteomes" id="UP000813385"/>
    </source>
</evidence>
<evidence type="ECO:0000256" key="1">
    <source>
        <dbReference type="ARBA" id="ARBA00022656"/>
    </source>
</evidence>
<dbReference type="PRINTS" id="PR00771">
    <property type="entry name" value="ENTEROTOXINA"/>
</dbReference>
<keyword evidence="3" id="KW-0843">Virulence</keyword>
<evidence type="ECO:0008006" key="8">
    <source>
        <dbReference type="Google" id="ProtNLM"/>
    </source>
</evidence>
<dbReference type="Proteomes" id="UP000813385">
    <property type="component" value="Unassembled WGS sequence"/>
</dbReference>
<name>A0A8K0X1L5_9PEZI</name>
<dbReference type="OrthoDB" id="4927890at2759"/>